<dbReference type="STRING" id="1005928.SAMN04487859_11535"/>
<dbReference type="OrthoDB" id="7836994at2"/>
<reference evidence="3" key="1">
    <citation type="submission" date="2016-10" db="EMBL/GenBank/DDBJ databases">
        <authorList>
            <person name="Varghese N."/>
            <person name="Submissions S."/>
        </authorList>
    </citation>
    <scope>NUCLEOTIDE SEQUENCE [LARGE SCALE GENOMIC DNA]</scope>
    <source>
        <strain evidence="3">DSM 28463</strain>
    </source>
</reference>
<evidence type="ECO:0000313" key="3">
    <source>
        <dbReference type="Proteomes" id="UP000198599"/>
    </source>
</evidence>
<dbReference type="Proteomes" id="UP000198599">
    <property type="component" value="Unassembled WGS sequence"/>
</dbReference>
<protein>
    <submittedName>
        <fullName evidence="2">Nucleoside-diphosphate-sugar epimerase</fullName>
    </submittedName>
</protein>
<feature type="domain" description="NAD-dependent epimerase/dehydratase" evidence="1">
    <location>
        <begin position="8"/>
        <end position="228"/>
    </location>
</feature>
<dbReference type="AlphaFoldDB" id="A0A1I5E9A2"/>
<organism evidence="2 3">
    <name type="scientific">Roseovarius lutimaris</name>
    <dbReference type="NCBI Taxonomy" id="1005928"/>
    <lineage>
        <taxon>Bacteria</taxon>
        <taxon>Pseudomonadati</taxon>
        <taxon>Pseudomonadota</taxon>
        <taxon>Alphaproteobacteria</taxon>
        <taxon>Rhodobacterales</taxon>
        <taxon>Roseobacteraceae</taxon>
        <taxon>Roseovarius</taxon>
    </lineage>
</organism>
<dbReference type="PANTHER" id="PTHR48079">
    <property type="entry name" value="PROTEIN YEEZ"/>
    <property type="match status" value="1"/>
</dbReference>
<dbReference type="Pfam" id="PF01370">
    <property type="entry name" value="Epimerase"/>
    <property type="match status" value="1"/>
</dbReference>
<dbReference type="Gene3D" id="3.40.50.720">
    <property type="entry name" value="NAD(P)-binding Rossmann-like Domain"/>
    <property type="match status" value="1"/>
</dbReference>
<name>A0A1I5E9A2_9RHOB</name>
<evidence type="ECO:0000313" key="2">
    <source>
        <dbReference type="EMBL" id="SFO08047.1"/>
    </source>
</evidence>
<dbReference type="GO" id="GO:0004029">
    <property type="term" value="F:aldehyde dehydrogenase (NAD+) activity"/>
    <property type="evidence" value="ECO:0007669"/>
    <property type="project" value="TreeGrafter"/>
</dbReference>
<proteinExistence type="predicted"/>
<keyword evidence="3" id="KW-1185">Reference proteome</keyword>
<dbReference type="InterPro" id="IPR036291">
    <property type="entry name" value="NAD(P)-bd_dom_sf"/>
</dbReference>
<evidence type="ECO:0000259" key="1">
    <source>
        <dbReference type="Pfam" id="PF01370"/>
    </source>
</evidence>
<accession>A0A1I5E9A2</accession>
<gene>
    <name evidence="2" type="ORF">SAMN04487859_11535</name>
</gene>
<dbReference type="PANTHER" id="PTHR48079:SF6">
    <property type="entry name" value="NAD(P)-BINDING DOMAIN-CONTAINING PROTEIN-RELATED"/>
    <property type="match status" value="1"/>
</dbReference>
<dbReference type="EMBL" id="FOVP01000015">
    <property type="protein sequence ID" value="SFO08047.1"/>
    <property type="molecule type" value="Genomic_DNA"/>
</dbReference>
<dbReference type="RefSeq" id="WP_092839925.1">
    <property type="nucleotide sequence ID" value="NZ_FOVP01000015.1"/>
</dbReference>
<dbReference type="GO" id="GO:0005737">
    <property type="term" value="C:cytoplasm"/>
    <property type="evidence" value="ECO:0007669"/>
    <property type="project" value="TreeGrafter"/>
</dbReference>
<dbReference type="SUPFAM" id="SSF51735">
    <property type="entry name" value="NAD(P)-binding Rossmann-fold domains"/>
    <property type="match status" value="1"/>
</dbReference>
<sequence length="321" mass="33759">MGVTAQSVLITGADGFLGRAVVAELFGHGHTVRALVRALQPRARGDEAEAVALDLAVATPAQLARVLTGIDVVIHLASALSGEWATQERDTLEATRRLTLAMADAPEPPRLVLASSIAVYSADPALEGQVIDEETPLETTPLERDSYARAKLAQERIARDAGLTLTILRPGAILGPGRVMNAHLGVGIGPVLIRLETRGEVPLVALSDCARAFALAATGAGAGGVYNIVADTCPTRAGFVAALRRGGWPRFTVPLSWRVLHRLARALAPLGLSLPGLLRPATLRARMMPVRYGNARARSGLGWHPELPIETAVQAALEVAP</sequence>
<dbReference type="InterPro" id="IPR051783">
    <property type="entry name" value="NAD(P)-dependent_oxidoreduct"/>
</dbReference>
<dbReference type="InterPro" id="IPR001509">
    <property type="entry name" value="Epimerase_deHydtase"/>
</dbReference>